<comment type="caution">
    <text evidence="2">The sequence shown here is derived from an EMBL/GenBank/DDBJ whole genome shotgun (WGS) entry which is preliminary data.</text>
</comment>
<reference evidence="2" key="1">
    <citation type="journal article" date="2022" name="Int. J. Mol. Sci.">
        <title>Draft Genome of Tanacetum Coccineum: Genomic Comparison of Closely Related Tanacetum-Family Plants.</title>
        <authorList>
            <person name="Yamashiro T."/>
            <person name="Shiraishi A."/>
            <person name="Nakayama K."/>
            <person name="Satake H."/>
        </authorList>
    </citation>
    <scope>NUCLEOTIDE SEQUENCE</scope>
</reference>
<evidence type="ECO:0000313" key="2">
    <source>
        <dbReference type="EMBL" id="GJT24839.1"/>
    </source>
</evidence>
<dbReference type="InterPro" id="IPR005227">
    <property type="entry name" value="YqgF"/>
</dbReference>
<accession>A0ABQ5CIZ0</accession>
<keyword evidence="3" id="KW-1185">Reference proteome</keyword>
<dbReference type="Gene3D" id="3.30.420.140">
    <property type="entry name" value="YqgF/RNase H-like domain"/>
    <property type="match status" value="1"/>
</dbReference>
<sequence length="885" mass="102916">MHFFIHSRYMMRLLQIYDASSSDSPSTTYEPDAPSPVESTNNTKSLRYEAAASLMEFELKKILLDKIENSKSYRAAQAHKELYDRLVKSYNLDKDLYESYGLKKQKTSKEAESTKISKSKESRSSSLSKGTKSQTKSSGKSAQAEEPVFEPADTKMPQNQGDNLENTDDQANVEAASRKDWFKKPEWLPTPDPDWNASKSIDFRPLQTWISNIPKARTPPRTCKSRVELEYHFEECYKAVTDRLDWNNLEGHEYPFDLGKPLPLVEDRGRQVVPVNYFINNDLEYLKGGSSSKKYTTSTTKTKAAKYDNIEGIEDMVLTLWSLVKYDYGYLEEIVVRREDNLLCTFREGDFPNLNLHDIEDMLLLLVQKKLSNLEKDVRIYEKSNENRQKQANTDTRMEERAKAGSQSQKKSNLQSTPVNLDMRYMKPLNLFQDLLKIPAVERGRLLGLDVGDKYVGLAVSDFDNKVASPLRLVKSYNLDKDLYESYGKRYSLKRDREDKDKDEDPPGSDQGLKKQKTSKEAESIKISKSKESRSSSLSKGTKSQTKSSGKSAQAEEQKDWLKKPEWLPTPDPDWNASKSIDFRPPQTWISNILKARTPPRTCKSRVELEYHFEECYKAVTDRLDWNNPEGHEYPFDLGKPLPLVEDRGRQVVPVNYFINNDLEYLKGESSSKKYTASTTKTKAAKYDNIEGIEDMVLTLWSLVKYDYGYLEEIVVRREDNLLCTFREAYQCRITNVHQTYYYSKTRGKPSAGSRKLPKEAQHHQTRDIRSDISKFNPYIAYKNPQVIIYLDKYKRNRLMRSDELYKFCDGTLTSVRTVLHDIANNLRMDYLPKRRWSNLDRKRSRIMIKAIDQQLFERRLNRNLERFVGGRDYKTDLRLIERII</sequence>
<dbReference type="EMBL" id="BQNB010014166">
    <property type="protein sequence ID" value="GJT24839.1"/>
    <property type="molecule type" value="Genomic_DNA"/>
</dbReference>
<feature type="compositionally biased region" description="Polar residues" evidence="1">
    <location>
        <begin position="405"/>
        <end position="419"/>
    </location>
</feature>
<reference evidence="2" key="2">
    <citation type="submission" date="2022-01" db="EMBL/GenBank/DDBJ databases">
        <authorList>
            <person name="Yamashiro T."/>
            <person name="Shiraishi A."/>
            <person name="Satake H."/>
            <person name="Nakayama K."/>
        </authorList>
    </citation>
    <scope>NUCLEOTIDE SEQUENCE</scope>
</reference>
<feature type="compositionally biased region" description="Basic and acidic residues" evidence="1">
    <location>
        <begin position="107"/>
        <end position="123"/>
    </location>
</feature>
<dbReference type="InterPro" id="IPR012337">
    <property type="entry name" value="RNaseH-like_sf"/>
</dbReference>
<feature type="region of interest" description="Disordered" evidence="1">
    <location>
        <begin position="180"/>
        <end position="199"/>
    </location>
</feature>
<gene>
    <name evidence="2" type="ORF">Tco_0894776</name>
</gene>
<dbReference type="InterPro" id="IPR037027">
    <property type="entry name" value="YqgF/RNaseH-like_dom_sf"/>
</dbReference>
<feature type="region of interest" description="Disordered" evidence="1">
    <location>
        <begin position="107"/>
        <end position="166"/>
    </location>
</feature>
<feature type="compositionally biased region" description="Basic and acidic residues" evidence="1">
    <location>
        <begin position="757"/>
        <end position="766"/>
    </location>
</feature>
<feature type="region of interest" description="Disordered" evidence="1">
    <location>
        <begin position="746"/>
        <end position="766"/>
    </location>
</feature>
<evidence type="ECO:0000256" key="1">
    <source>
        <dbReference type="SAM" id="MobiDB-lite"/>
    </source>
</evidence>
<feature type="compositionally biased region" description="Basic and acidic residues" evidence="1">
    <location>
        <begin position="494"/>
        <end position="505"/>
    </location>
</feature>
<organism evidence="2 3">
    <name type="scientific">Tanacetum coccineum</name>
    <dbReference type="NCBI Taxonomy" id="301880"/>
    <lineage>
        <taxon>Eukaryota</taxon>
        <taxon>Viridiplantae</taxon>
        <taxon>Streptophyta</taxon>
        <taxon>Embryophyta</taxon>
        <taxon>Tracheophyta</taxon>
        <taxon>Spermatophyta</taxon>
        <taxon>Magnoliopsida</taxon>
        <taxon>eudicotyledons</taxon>
        <taxon>Gunneridae</taxon>
        <taxon>Pentapetalae</taxon>
        <taxon>asterids</taxon>
        <taxon>campanulids</taxon>
        <taxon>Asterales</taxon>
        <taxon>Asteraceae</taxon>
        <taxon>Asteroideae</taxon>
        <taxon>Anthemideae</taxon>
        <taxon>Anthemidinae</taxon>
        <taxon>Tanacetum</taxon>
    </lineage>
</organism>
<feature type="compositionally biased region" description="Low complexity" evidence="1">
    <location>
        <begin position="535"/>
        <end position="553"/>
    </location>
</feature>
<feature type="compositionally biased region" description="Basic and acidic residues" evidence="1">
    <location>
        <begin position="554"/>
        <end position="566"/>
    </location>
</feature>
<protein>
    <submittedName>
        <fullName evidence="2">Ribonuclease H-like domain-containing protein</fullName>
    </submittedName>
</protein>
<feature type="compositionally biased region" description="Low complexity" evidence="1">
    <location>
        <begin position="124"/>
        <end position="141"/>
    </location>
</feature>
<dbReference type="SUPFAM" id="SSF53098">
    <property type="entry name" value="Ribonuclease H-like"/>
    <property type="match status" value="1"/>
</dbReference>
<dbReference type="PANTHER" id="PTHR33317:SF1">
    <property type="entry name" value="POLYNUCLEOTIDYL TRANSFERASE, RIBONUCLEASE H-LIKE SUPERFAMILY PROTEIN"/>
    <property type="match status" value="1"/>
</dbReference>
<name>A0ABQ5CIZ0_9ASTR</name>
<feature type="compositionally biased region" description="Basic and acidic residues" evidence="1">
    <location>
        <begin position="518"/>
        <end position="534"/>
    </location>
</feature>
<dbReference type="PANTHER" id="PTHR33317">
    <property type="entry name" value="POLYNUCLEOTIDYL TRANSFERASE, RIBONUCLEASE H-LIKE SUPERFAMILY PROTEIN"/>
    <property type="match status" value="1"/>
</dbReference>
<feature type="region of interest" description="Disordered" evidence="1">
    <location>
        <begin position="385"/>
        <end position="419"/>
    </location>
</feature>
<feature type="region of interest" description="Disordered" evidence="1">
    <location>
        <begin position="494"/>
        <end position="581"/>
    </location>
</feature>
<proteinExistence type="predicted"/>
<dbReference type="Proteomes" id="UP001151760">
    <property type="component" value="Unassembled WGS sequence"/>
</dbReference>
<evidence type="ECO:0000313" key="3">
    <source>
        <dbReference type="Proteomes" id="UP001151760"/>
    </source>
</evidence>